<dbReference type="PANTHER" id="PTHR10252">
    <property type="entry name" value="HISTONE-LIKE TRANSCRIPTION FACTOR CCAAT-RELATED"/>
    <property type="match status" value="1"/>
</dbReference>
<evidence type="ECO:0000313" key="12">
    <source>
        <dbReference type="Proteomes" id="UP001190926"/>
    </source>
</evidence>
<dbReference type="GO" id="GO:0046982">
    <property type="term" value="F:protein heterodimerization activity"/>
    <property type="evidence" value="ECO:0007669"/>
    <property type="project" value="InterPro"/>
</dbReference>
<evidence type="ECO:0000313" key="11">
    <source>
        <dbReference type="EMBL" id="KAH6822243.1"/>
    </source>
</evidence>
<comment type="subunit">
    <text evidence="6">Heterotrimeric transcription factor composed of three components, NF-YA, NF-YB and NF-YC. NF-YB and NF-YC must interact and dimerize for NF-YA association and DNA binding.</text>
</comment>
<proteinExistence type="inferred from homology"/>
<gene>
    <name evidence="11" type="ORF">C2S53_009663</name>
</gene>
<dbReference type="Proteomes" id="UP001190926">
    <property type="component" value="Unassembled WGS sequence"/>
</dbReference>
<comment type="function">
    <text evidence="8">Stimulates the transcription of various genes by recognizing and binding to a CCAAT motif in promoters.</text>
</comment>
<dbReference type="GO" id="GO:0000976">
    <property type="term" value="F:transcription cis-regulatory region binding"/>
    <property type="evidence" value="ECO:0007669"/>
    <property type="project" value="TreeGrafter"/>
</dbReference>
<dbReference type="AlphaFoldDB" id="A0AAD4IW59"/>
<keyword evidence="2" id="KW-0805">Transcription regulation</keyword>
<keyword evidence="4" id="KW-0804">Transcription</keyword>
<evidence type="ECO:0000256" key="3">
    <source>
        <dbReference type="ARBA" id="ARBA00023125"/>
    </source>
</evidence>
<dbReference type="EMBL" id="SDAM02001444">
    <property type="protein sequence ID" value="KAH6822243.1"/>
    <property type="molecule type" value="Genomic_DNA"/>
</dbReference>
<organism evidence="11 12">
    <name type="scientific">Perilla frutescens var. hirtella</name>
    <name type="common">Perilla citriodora</name>
    <name type="synonym">Perilla setoyensis</name>
    <dbReference type="NCBI Taxonomy" id="608512"/>
    <lineage>
        <taxon>Eukaryota</taxon>
        <taxon>Viridiplantae</taxon>
        <taxon>Streptophyta</taxon>
        <taxon>Embryophyta</taxon>
        <taxon>Tracheophyta</taxon>
        <taxon>Spermatophyta</taxon>
        <taxon>Magnoliopsida</taxon>
        <taxon>eudicotyledons</taxon>
        <taxon>Gunneridae</taxon>
        <taxon>Pentapetalae</taxon>
        <taxon>asterids</taxon>
        <taxon>lamiids</taxon>
        <taxon>Lamiales</taxon>
        <taxon>Lamiaceae</taxon>
        <taxon>Nepetoideae</taxon>
        <taxon>Elsholtzieae</taxon>
        <taxon>Perilla</taxon>
    </lineage>
</organism>
<evidence type="ECO:0000256" key="1">
    <source>
        <dbReference type="ARBA" id="ARBA00004123"/>
    </source>
</evidence>
<feature type="domain" description="Core Histone H2A/H2B/H3" evidence="10">
    <location>
        <begin position="80"/>
        <end position="144"/>
    </location>
</feature>
<comment type="subcellular location">
    <subcellularLocation>
        <location evidence="1">Nucleus</location>
    </subcellularLocation>
</comment>
<reference evidence="11 12" key="1">
    <citation type="journal article" date="2021" name="Nat. Commun.">
        <title>Incipient diploidization of the medicinal plant Perilla within 10,000 years.</title>
        <authorList>
            <person name="Zhang Y."/>
            <person name="Shen Q."/>
            <person name="Leng L."/>
            <person name="Zhang D."/>
            <person name="Chen S."/>
            <person name="Shi Y."/>
            <person name="Ning Z."/>
            <person name="Chen S."/>
        </authorList>
    </citation>
    <scope>NUCLEOTIDE SEQUENCE [LARGE SCALE GENOMIC DNA]</scope>
    <source>
        <strain evidence="12">cv. PC099</strain>
    </source>
</reference>
<dbReference type="Pfam" id="PF00125">
    <property type="entry name" value="Histone"/>
    <property type="match status" value="1"/>
</dbReference>
<dbReference type="InterPro" id="IPR007125">
    <property type="entry name" value="H2A/H2B/H3"/>
</dbReference>
<dbReference type="CDD" id="cd22908">
    <property type="entry name" value="HFD_NFYC-like"/>
    <property type="match status" value="1"/>
</dbReference>
<evidence type="ECO:0000256" key="5">
    <source>
        <dbReference type="ARBA" id="ARBA00023242"/>
    </source>
</evidence>
<dbReference type="Gene3D" id="1.10.20.10">
    <property type="entry name" value="Histone, subunit A"/>
    <property type="match status" value="1"/>
</dbReference>
<dbReference type="PANTHER" id="PTHR10252:SF124">
    <property type="entry name" value="NUCLEAR TRANSCRIPTION FACTOR Y SUBUNIT C-10"/>
    <property type="match status" value="1"/>
</dbReference>
<keyword evidence="5" id="KW-0539">Nucleus</keyword>
<evidence type="ECO:0000256" key="9">
    <source>
        <dbReference type="SAM" id="MobiDB-lite"/>
    </source>
</evidence>
<feature type="region of interest" description="Disordered" evidence="9">
    <location>
        <begin position="1"/>
        <end position="24"/>
    </location>
</feature>
<dbReference type="FunFam" id="1.10.20.10:FF:000062">
    <property type="entry name" value="Nuclear transcription factor Y subunit C"/>
    <property type="match status" value="1"/>
</dbReference>
<comment type="caution">
    <text evidence="11">The sequence shown here is derived from an EMBL/GenBank/DDBJ whole genome shotgun (WGS) entry which is preliminary data.</text>
</comment>
<feature type="compositionally biased region" description="Polar residues" evidence="9">
    <location>
        <begin position="1"/>
        <end position="22"/>
    </location>
</feature>
<dbReference type="GO" id="GO:0005634">
    <property type="term" value="C:nucleus"/>
    <property type="evidence" value="ECO:0007669"/>
    <property type="project" value="UniProtKB-SubCell"/>
</dbReference>
<comment type="similarity">
    <text evidence="7">Belongs to the NFYC/HAP5 subunit family.</text>
</comment>
<sequence length="266" mass="30244">MNNNEGKSVMNFTQSRHNSSGSKPPLQLHNFMPMPSSSVHVGHDQNEEERRACYMNKLKANMESFWRERLSEIYVRTPNSLPLTRIRKVIKSDGKVEMISADTPVLFAKACEIFVMELTLHASMHTQENKRQMMQRSDIADAIRNEHLLSFLNHVVPMEPHHHQEPDLPILNHHGGVYVPQTFQEVPITPPTYPAYLQPSESEVGAMMGHPLATNDHHLAIPVNLHDNFNNDFFTKSGGILNNPSFPSSDDNVNVYHSFKVCSRAN</sequence>
<protein>
    <recommendedName>
        <fullName evidence="10">Core Histone H2A/H2B/H3 domain-containing protein</fullName>
    </recommendedName>
</protein>
<evidence type="ECO:0000256" key="6">
    <source>
        <dbReference type="ARBA" id="ARBA00025911"/>
    </source>
</evidence>
<dbReference type="SUPFAM" id="SSF47113">
    <property type="entry name" value="Histone-fold"/>
    <property type="match status" value="1"/>
</dbReference>
<name>A0AAD4IW59_PERFH</name>
<evidence type="ECO:0000256" key="2">
    <source>
        <dbReference type="ARBA" id="ARBA00023015"/>
    </source>
</evidence>
<accession>A0AAD4IW59</accession>
<dbReference type="InterPro" id="IPR009072">
    <property type="entry name" value="Histone-fold"/>
</dbReference>
<evidence type="ECO:0000256" key="7">
    <source>
        <dbReference type="ARBA" id="ARBA00038129"/>
    </source>
</evidence>
<dbReference type="GO" id="GO:0006355">
    <property type="term" value="P:regulation of DNA-templated transcription"/>
    <property type="evidence" value="ECO:0007669"/>
    <property type="project" value="TreeGrafter"/>
</dbReference>
<keyword evidence="3" id="KW-0238">DNA-binding</keyword>
<evidence type="ECO:0000256" key="8">
    <source>
        <dbReference type="ARBA" id="ARBA00059992"/>
    </source>
</evidence>
<keyword evidence="12" id="KW-1185">Reference proteome</keyword>
<evidence type="ECO:0000256" key="4">
    <source>
        <dbReference type="ARBA" id="ARBA00023163"/>
    </source>
</evidence>
<dbReference type="InterPro" id="IPR050568">
    <property type="entry name" value="Transcr_DNA_Rep_Reg"/>
</dbReference>
<evidence type="ECO:0000259" key="10">
    <source>
        <dbReference type="Pfam" id="PF00125"/>
    </source>
</evidence>